<proteinExistence type="predicted"/>
<reference evidence="1" key="1">
    <citation type="submission" date="2019-08" db="EMBL/GenBank/DDBJ databases">
        <authorList>
            <person name="Kucharzyk K."/>
            <person name="Murdoch R.W."/>
            <person name="Higgins S."/>
            <person name="Loffler F."/>
        </authorList>
    </citation>
    <scope>NUCLEOTIDE SEQUENCE</scope>
</reference>
<dbReference type="AlphaFoldDB" id="A0A645FG52"/>
<dbReference type="EMBL" id="VSSQ01059880">
    <property type="protein sequence ID" value="MPN13385.1"/>
    <property type="molecule type" value="Genomic_DNA"/>
</dbReference>
<evidence type="ECO:0000313" key="1">
    <source>
        <dbReference type="EMBL" id="MPN13385.1"/>
    </source>
</evidence>
<name>A0A645FG52_9ZZZZ</name>
<gene>
    <name evidence="1" type="ORF">SDC9_160706</name>
</gene>
<sequence length="148" mass="15628">MRMTVSIVPSLGRITALYAASEPARKASANMTASISTAPLSRFEMPLNIWESMTPEFPRAPFKAPSDNAAATSDILPVLAPCISFTALCIVMSILVPVSPSGTGNTFSASMALLFFSNRAAPIRNISLKIAPVMVNCVIVISSVNARP</sequence>
<accession>A0A645FG52</accession>
<protein>
    <submittedName>
        <fullName evidence="1">Uncharacterized protein</fullName>
    </submittedName>
</protein>
<organism evidence="1">
    <name type="scientific">bioreactor metagenome</name>
    <dbReference type="NCBI Taxonomy" id="1076179"/>
    <lineage>
        <taxon>unclassified sequences</taxon>
        <taxon>metagenomes</taxon>
        <taxon>ecological metagenomes</taxon>
    </lineage>
</organism>
<comment type="caution">
    <text evidence="1">The sequence shown here is derived from an EMBL/GenBank/DDBJ whole genome shotgun (WGS) entry which is preliminary data.</text>
</comment>